<dbReference type="Proteomes" id="UP000248916">
    <property type="component" value="Unassembled WGS sequence"/>
</dbReference>
<keyword evidence="1" id="KW-0732">Signal</keyword>
<feature type="signal peptide" evidence="1">
    <location>
        <begin position="1"/>
        <end position="20"/>
    </location>
</feature>
<evidence type="ECO:0000256" key="1">
    <source>
        <dbReference type="SAM" id="SignalP"/>
    </source>
</evidence>
<proteinExistence type="predicted"/>
<gene>
    <name evidence="2" type="ORF">LX81_01928</name>
</gene>
<evidence type="ECO:0000313" key="3">
    <source>
        <dbReference type="Proteomes" id="UP000248916"/>
    </source>
</evidence>
<dbReference type="AlphaFoldDB" id="A0A2W7N8Z2"/>
<name>A0A2W7N8Z2_9RHOB</name>
<organism evidence="2 3">
    <name type="scientific">Palleronia aestuarii</name>
    <dbReference type="NCBI Taxonomy" id="568105"/>
    <lineage>
        <taxon>Bacteria</taxon>
        <taxon>Pseudomonadati</taxon>
        <taxon>Pseudomonadota</taxon>
        <taxon>Alphaproteobacteria</taxon>
        <taxon>Rhodobacterales</taxon>
        <taxon>Roseobacteraceae</taxon>
        <taxon>Palleronia</taxon>
    </lineage>
</organism>
<accession>A0A2W7N8Z2</accession>
<feature type="chain" id="PRO_5016024981" description="MORN repeat protein" evidence="1">
    <location>
        <begin position="21"/>
        <end position="131"/>
    </location>
</feature>
<dbReference type="RefSeq" id="WP_211322742.1">
    <property type="nucleotide sequence ID" value="NZ_QKZL01000006.1"/>
</dbReference>
<comment type="caution">
    <text evidence="2">The sequence shown here is derived from an EMBL/GenBank/DDBJ whole genome shotgun (WGS) entry which is preliminary data.</text>
</comment>
<sequence>MIRASALLLATLLPGVPALAETPLSAAEFEAYTIGKTLIFYRNGQFHGIEEYRDGRTVRWSLLDGECKSGHWYAVGEQICFEYDGGSHQCWRFYRSPTGLRAEFRFDSGTELYKTRTSDEPMVCLGPETGV</sequence>
<keyword evidence="3" id="KW-1185">Reference proteome</keyword>
<dbReference type="EMBL" id="QKZL01000006">
    <property type="protein sequence ID" value="PZX16558.1"/>
    <property type="molecule type" value="Genomic_DNA"/>
</dbReference>
<evidence type="ECO:0000313" key="2">
    <source>
        <dbReference type="EMBL" id="PZX16558.1"/>
    </source>
</evidence>
<protein>
    <recommendedName>
        <fullName evidence="4">MORN repeat protein</fullName>
    </recommendedName>
</protein>
<reference evidence="2 3" key="1">
    <citation type="submission" date="2018-06" db="EMBL/GenBank/DDBJ databases">
        <title>Genomic Encyclopedia of Archaeal and Bacterial Type Strains, Phase II (KMG-II): from individual species to whole genera.</title>
        <authorList>
            <person name="Goeker M."/>
        </authorList>
    </citation>
    <scope>NUCLEOTIDE SEQUENCE [LARGE SCALE GENOMIC DNA]</scope>
    <source>
        <strain evidence="2 3">DSM 22009</strain>
    </source>
</reference>
<evidence type="ECO:0008006" key="4">
    <source>
        <dbReference type="Google" id="ProtNLM"/>
    </source>
</evidence>